<evidence type="ECO:0000313" key="1">
    <source>
        <dbReference type="EMBL" id="PIR43276.1"/>
    </source>
</evidence>
<gene>
    <name evidence="1" type="ORF">COV24_03390</name>
</gene>
<dbReference type="Proteomes" id="UP000230214">
    <property type="component" value="Unassembled WGS sequence"/>
</dbReference>
<dbReference type="EMBL" id="PCXU01000029">
    <property type="protein sequence ID" value="PIR43276.1"/>
    <property type="molecule type" value="Genomic_DNA"/>
</dbReference>
<accession>A0A2H0RAB2</accession>
<protein>
    <submittedName>
        <fullName evidence="1">Uncharacterized protein</fullName>
    </submittedName>
</protein>
<comment type="caution">
    <text evidence="1">The sequence shown here is derived from an EMBL/GenBank/DDBJ whole genome shotgun (WGS) entry which is preliminary data.</text>
</comment>
<name>A0A2H0RAB2_UNCKA</name>
<dbReference type="AlphaFoldDB" id="A0A2H0RAB2"/>
<reference evidence="1 2" key="1">
    <citation type="submission" date="2017-09" db="EMBL/GenBank/DDBJ databases">
        <title>Depth-based differentiation of microbial function through sediment-hosted aquifers and enrichment of novel symbionts in the deep terrestrial subsurface.</title>
        <authorList>
            <person name="Probst A.J."/>
            <person name="Ladd B."/>
            <person name="Jarett J.K."/>
            <person name="Geller-Mcgrath D.E."/>
            <person name="Sieber C.M."/>
            <person name="Emerson J.B."/>
            <person name="Anantharaman K."/>
            <person name="Thomas B.C."/>
            <person name="Malmstrom R."/>
            <person name="Stieglmeier M."/>
            <person name="Klingl A."/>
            <person name="Woyke T."/>
            <person name="Ryan C.M."/>
            <person name="Banfield J.F."/>
        </authorList>
    </citation>
    <scope>NUCLEOTIDE SEQUENCE [LARGE SCALE GENOMIC DNA]</scope>
    <source>
        <strain evidence="1">CG10_big_fil_rev_8_21_14_0_10_32_10</strain>
    </source>
</reference>
<organism evidence="1 2">
    <name type="scientific">candidate division WWE3 bacterium CG10_big_fil_rev_8_21_14_0_10_32_10</name>
    <dbReference type="NCBI Taxonomy" id="1975090"/>
    <lineage>
        <taxon>Bacteria</taxon>
        <taxon>Katanobacteria</taxon>
    </lineage>
</organism>
<proteinExistence type="predicted"/>
<evidence type="ECO:0000313" key="2">
    <source>
        <dbReference type="Proteomes" id="UP000230214"/>
    </source>
</evidence>
<sequence length="183" mass="21467">MLIVHEKVIETIDDALKYYEPGIKKLTNKFIKRECDKEDCEQELRLSIWKLFKVEDKKYNSGYVTQRLYWDTINFVNRDDGYNWYNHFVSMEELSHSDEEDVLLKTCTDTGTSLLLQYEIKDLIDKALPALSYKQLEALTLFLSGANPKMLRKFLNIKGNHLTAYYLSLAESFAILKEVSDDN</sequence>